<proteinExistence type="predicted"/>
<feature type="compositionally biased region" description="Basic and acidic residues" evidence="1">
    <location>
        <begin position="79"/>
        <end position="109"/>
    </location>
</feature>
<feature type="region of interest" description="Disordered" evidence="1">
    <location>
        <begin position="1"/>
        <end position="124"/>
    </location>
</feature>
<dbReference type="Proteomes" id="UP001066276">
    <property type="component" value="Chromosome 9"/>
</dbReference>
<feature type="compositionally biased region" description="Basic and acidic residues" evidence="1">
    <location>
        <begin position="50"/>
        <end position="72"/>
    </location>
</feature>
<protein>
    <submittedName>
        <fullName evidence="2">Uncharacterized protein</fullName>
    </submittedName>
</protein>
<comment type="caution">
    <text evidence="2">The sequence shown here is derived from an EMBL/GenBank/DDBJ whole genome shotgun (WGS) entry which is preliminary data.</text>
</comment>
<accession>A0AAV7N2T8</accession>
<evidence type="ECO:0000313" key="3">
    <source>
        <dbReference type="Proteomes" id="UP001066276"/>
    </source>
</evidence>
<dbReference type="AlphaFoldDB" id="A0AAV7N2T8"/>
<dbReference type="EMBL" id="JANPWB010000013">
    <property type="protein sequence ID" value="KAJ1109856.1"/>
    <property type="molecule type" value="Genomic_DNA"/>
</dbReference>
<gene>
    <name evidence="2" type="ORF">NDU88_007213</name>
</gene>
<reference evidence="2" key="1">
    <citation type="journal article" date="2022" name="bioRxiv">
        <title>Sequencing and chromosome-scale assembly of the giantPleurodeles waltlgenome.</title>
        <authorList>
            <person name="Brown T."/>
            <person name="Elewa A."/>
            <person name="Iarovenko S."/>
            <person name="Subramanian E."/>
            <person name="Araus A.J."/>
            <person name="Petzold A."/>
            <person name="Susuki M."/>
            <person name="Suzuki K.-i.T."/>
            <person name="Hayashi T."/>
            <person name="Toyoda A."/>
            <person name="Oliveira C."/>
            <person name="Osipova E."/>
            <person name="Leigh N.D."/>
            <person name="Simon A."/>
            <person name="Yun M.H."/>
        </authorList>
    </citation>
    <scope>NUCLEOTIDE SEQUENCE</scope>
    <source>
        <strain evidence="2">20211129_DDA</strain>
        <tissue evidence="2">Liver</tissue>
    </source>
</reference>
<keyword evidence="3" id="KW-1185">Reference proteome</keyword>
<sequence>MYLHAKCKWEPPDWEEDAGAPAENEQLLQFPGGTTESSPPGSLYDFEIQGQREKDDGEKGKAHAAGETENAREGAIGCKADEAPGTEKKQTEVRKKEEQEASESGRIERQQGAQEAPPQPCFRNNVAIQDTVLLKGRQGR</sequence>
<organism evidence="2 3">
    <name type="scientific">Pleurodeles waltl</name>
    <name type="common">Iberian ribbed newt</name>
    <dbReference type="NCBI Taxonomy" id="8319"/>
    <lineage>
        <taxon>Eukaryota</taxon>
        <taxon>Metazoa</taxon>
        <taxon>Chordata</taxon>
        <taxon>Craniata</taxon>
        <taxon>Vertebrata</taxon>
        <taxon>Euteleostomi</taxon>
        <taxon>Amphibia</taxon>
        <taxon>Batrachia</taxon>
        <taxon>Caudata</taxon>
        <taxon>Salamandroidea</taxon>
        <taxon>Salamandridae</taxon>
        <taxon>Pleurodelinae</taxon>
        <taxon>Pleurodeles</taxon>
    </lineage>
</organism>
<evidence type="ECO:0000256" key="1">
    <source>
        <dbReference type="SAM" id="MobiDB-lite"/>
    </source>
</evidence>
<evidence type="ECO:0000313" key="2">
    <source>
        <dbReference type="EMBL" id="KAJ1109856.1"/>
    </source>
</evidence>
<name>A0AAV7N2T8_PLEWA</name>